<dbReference type="HOGENOM" id="CLU_154548_0_0_4"/>
<dbReference type="PATRIC" id="fig|1030841.3.peg.2486"/>
<sequence>MCVLVKPISRLYADTHDSQQDRKMNLNHPLIQTVKKLIDAGCHYRLDELAQYYTSDLRIIIVQPNGETAQFDYEQNMAFFRRRLEEGSAALNTEARFDYVGEQGDTGYVIVTRNLDLGAGGQTIVFSLMLRQEAGCWRVFREHAVVVA</sequence>
<evidence type="ECO:0000313" key="2">
    <source>
        <dbReference type="Proteomes" id="UP000005336"/>
    </source>
</evidence>
<reference evidence="1 2" key="1">
    <citation type="submission" date="2011-06" db="EMBL/GenBank/DDBJ databases">
        <authorList>
            <person name="Muzny D."/>
            <person name="Qin X."/>
            <person name="Deng J."/>
            <person name="Jiang H."/>
            <person name="Liu Y."/>
            <person name="Qu J."/>
            <person name="Song X.-Z."/>
            <person name="Zhang L."/>
            <person name="Thornton R."/>
            <person name="Coyle M."/>
            <person name="Francisco L."/>
            <person name="Jackson L."/>
            <person name="Javaid M."/>
            <person name="Korchina V."/>
            <person name="Kovar C."/>
            <person name="Mata R."/>
            <person name="Mathew T."/>
            <person name="Ngo R."/>
            <person name="Nguyen L."/>
            <person name="Nguyen N."/>
            <person name="Okwuonu G."/>
            <person name="Ongeri F."/>
            <person name="Pham C."/>
            <person name="Simmons D."/>
            <person name="Wilczek-Boney K."/>
            <person name="Hale W."/>
            <person name="Jakkamsetti A."/>
            <person name="Pham P."/>
            <person name="Ruth R."/>
            <person name="San Lucas F."/>
            <person name="Warren J."/>
            <person name="Zhang J."/>
            <person name="Zhao Z."/>
            <person name="Zhou C."/>
            <person name="Zhu D."/>
            <person name="Lee S."/>
            <person name="Bess C."/>
            <person name="Blankenburg K."/>
            <person name="Forbes L."/>
            <person name="Fu Q."/>
            <person name="Gubbala S."/>
            <person name="Hirani K."/>
            <person name="Jayaseelan J.C."/>
            <person name="Lara F."/>
            <person name="Munidasa M."/>
            <person name="Palculict T."/>
            <person name="Patil S."/>
            <person name="Pu L.-L."/>
            <person name="Saada N."/>
            <person name="Tang L."/>
            <person name="Weissenberger G."/>
            <person name="Zhu Y."/>
            <person name="Hemphill L."/>
            <person name="Shang Y."/>
            <person name="Youmans B."/>
            <person name="Ayvaz T."/>
            <person name="Ross M."/>
            <person name="Santibanez J."/>
            <person name="Aqrawi P."/>
            <person name="Gross S."/>
            <person name="Joshi V."/>
            <person name="Fowler G."/>
            <person name="Nazareth L."/>
            <person name="Reid J."/>
            <person name="Worley K."/>
            <person name="Petrosino J."/>
            <person name="Highlander S."/>
            <person name="Gibbs R."/>
        </authorList>
    </citation>
    <scope>NUCLEOTIDE SEQUENCE [LARGE SCALE GENOMIC DNA]</scope>
    <source>
        <strain evidence="1 2">9715</strain>
    </source>
</reference>
<proteinExistence type="predicted"/>
<dbReference type="Gene3D" id="3.10.450.50">
    <property type="match status" value="1"/>
</dbReference>
<organism evidence="1 2">
    <name type="scientific">Neisseria wadsworthii 9715</name>
    <dbReference type="NCBI Taxonomy" id="1030841"/>
    <lineage>
        <taxon>Bacteria</taxon>
        <taxon>Pseudomonadati</taxon>
        <taxon>Pseudomonadota</taxon>
        <taxon>Betaproteobacteria</taxon>
        <taxon>Neisseriales</taxon>
        <taxon>Neisseriaceae</taxon>
        <taxon>Neisseria</taxon>
    </lineage>
</organism>
<dbReference type="SUPFAM" id="SSF54427">
    <property type="entry name" value="NTF2-like"/>
    <property type="match status" value="1"/>
</dbReference>
<accession>G4CTT8</accession>
<evidence type="ECO:0008006" key="3">
    <source>
        <dbReference type="Google" id="ProtNLM"/>
    </source>
</evidence>
<dbReference type="EMBL" id="AGAZ01000082">
    <property type="protein sequence ID" value="EGZ43859.1"/>
    <property type="molecule type" value="Genomic_DNA"/>
</dbReference>
<dbReference type="AlphaFoldDB" id="G4CTT8"/>
<evidence type="ECO:0000313" key="1">
    <source>
        <dbReference type="EMBL" id="EGZ43859.1"/>
    </source>
</evidence>
<dbReference type="STRING" id="1030841.HMPREF9370_2498"/>
<dbReference type="InterPro" id="IPR032710">
    <property type="entry name" value="NTF2-like_dom_sf"/>
</dbReference>
<name>G4CTT8_9NEIS</name>
<protein>
    <recommendedName>
        <fullName evidence="3">SnoaL-like domain-containing protein</fullName>
    </recommendedName>
</protein>
<comment type="caution">
    <text evidence="1">The sequence shown here is derived from an EMBL/GenBank/DDBJ whole genome shotgun (WGS) entry which is preliminary data.</text>
</comment>
<dbReference type="Proteomes" id="UP000005336">
    <property type="component" value="Unassembled WGS sequence"/>
</dbReference>
<gene>
    <name evidence="1" type="ORF">HMPREF9370_2498</name>
</gene>
<keyword evidence="2" id="KW-1185">Reference proteome</keyword>